<sequence>MFVKRTTLFSLCSLAFACNVHAKGFDVIENFLEQSFAYTVVLSDSDVFTVGIKDFNPNELFNTDNPELGTEDSVANRKKYGISTLPMSFRLNDEEEKNKHELFFRMSGLATDENVKWGNETVFDDFRQVILDVYTAYRYEYKFDEHWTITPGIGTHLMRYENTMDYNSATGKSYAPILDGLLFNTTAWANIYEPHLKLSYKKNEDWGKWQVSSAGHYFYGYGWGEANQGEIGNSEGWYIVNSATLVYDIEQIGRSIQSVYSTIRRVDVGSDVSQPLGTTFYYEATVGWLMTPPFEISFVDNIGLGLTFNYGSAFKGGSLVLFFNQD</sequence>
<reference evidence="3 4" key="1">
    <citation type="submission" date="2018-06" db="EMBL/GenBank/DDBJ databases">
        <title>Freshwater and sediment microbial communities from various areas in North America, analyzing microbe dynamics in response to fracking.</title>
        <authorList>
            <person name="Lamendella R."/>
        </authorList>
    </citation>
    <scope>NUCLEOTIDE SEQUENCE [LARGE SCALE GENOMIC DNA]</scope>
    <source>
        <strain evidence="3 4">99A</strain>
    </source>
</reference>
<accession>A0A329DTJ9</accession>
<dbReference type="Proteomes" id="UP000248729">
    <property type="component" value="Unassembled WGS sequence"/>
</dbReference>
<feature type="chain" id="PRO_5016304765" evidence="1">
    <location>
        <begin position="23"/>
        <end position="326"/>
    </location>
</feature>
<proteinExistence type="predicted"/>
<evidence type="ECO:0000256" key="1">
    <source>
        <dbReference type="SAM" id="SignalP"/>
    </source>
</evidence>
<evidence type="ECO:0000313" key="4">
    <source>
        <dbReference type="Proteomes" id="UP000248729"/>
    </source>
</evidence>
<feature type="signal peptide" evidence="1">
    <location>
        <begin position="1"/>
        <end position="22"/>
    </location>
</feature>
<dbReference type="EMBL" id="QLTR01000061">
    <property type="protein sequence ID" value="RAS53225.1"/>
    <property type="molecule type" value="Genomic_DNA"/>
</dbReference>
<dbReference type="Pfam" id="PF11557">
    <property type="entry name" value="Omp_AT"/>
    <property type="match status" value="1"/>
</dbReference>
<evidence type="ECO:0000313" key="3">
    <source>
        <dbReference type="EMBL" id="RAS53225.1"/>
    </source>
</evidence>
<feature type="domain" description="Solitary outer membrane autotransporter-like beta-barrel" evidence="2">
    <location>
        <begin position="3"/>
        <end position="325"/>
    </location>
</feature>
<organism evidence="3 4">
    <name type="scientific">Vibrio diazotrophicus</name>
    <dbReference type="NCBI Taxonomy" id="685"/>
    <lineage>
        <taxon>Bacteria</taxon>
        <taxon>Pseudomonadati</taxon>
        <taxon>Pseudomonadota</taxon>
        <taxon>Gammaproteobacteria</taxon>
        <taxon>Vibrionales</taxon>
        <taxon>Vibrionaceae</taxon>
        <taxon>Vibrio</taxon>
    </lineage>
</organism>
<comment type="caution">
    <text evidence="3">The sequence shown here is derived from an EMBL/GenBank/DDBJ whole genome shotgun (WGS) entry which is preliminary data.</text>
</comment>
<dbReference type="PROSITE" id="PS51257">
    <property type="entry name" value="PROKAR_LIPOPROTEIN"/>
    <property type="match status" value="1"/>
</dbReference>
<dbReference type="InterPro" id="IPR021621">
    <property type="entry name" value="Omp_AT"/>
</dbReference>
<protein>
    <submittedName>
        <fullName evidence="3">Solitary outer membrane autotransporter-like beta-barrel protein</fullName>
    </submittedName>
</protein>
<evidence type="ECO:0000259" key="2">
    <source>
        <dbReference type="Pfam" id="PF11557"/>
    </source>
</evidence>
<keyword evidence="1" id="KW-0732">Signal</keyword>
<gene>
    <name evidence="3" type="ORF">DET48_1613</name>
</gene>
<dbReference type="AlphaFoldDB" id="A0A329DTJ9"/>
<name>A0A329DTJ9_VIBDI</name>